<keyword evidence="1" id="KW-0472">Membrane</keyword>
<sequence>MNRFVVHMCMFLLYLCVSSLIKYLGWFPKPVGDRDWVMFILIGVVMVALYLPWIIRKKK</sequence>
<dbReference type="EMBL" id="MBTG01000001">
    <property type="protein sequence ID" value="OPH61826.1"/>
    <property type="molecule type" value="Genomic_DNA"/>
</dbReference>
<keyword evidence="3" id="KW-1185">Reference proteome</keyword>
<feature type="transmembrane region" description="Helical" evidence="1">
    <location>
        <begin position="36"/>
        <end position="55"/>
    </location>
</feature>
<evidence type="ECO:0000256" key="1">
    <source>
        <dbReference type="SAM" id="Phobius"/>
    </source>
</evidence>
<feature type="transmembrane region" description="Helical" evidence="1">
    <location>
        <begin position="5"/>
        <end position="24"/>
    </location>
</feature>
<dbReference type="AlphaFoldDB" id="A0A1V4HSH8"/>
<reference evidence="3" key="1">
    <citation type="submission" date="2016-07" db="EMBL/GenBank/DDBJ databases">
        <authorList>
            <person name="Florea S."/>
            <person name="Webb J.S."/>
            <person name="Jaromczyk J."/>
            <person name="Schardl C.L."/>
        </authorList>
    </citation>
    <scope>NUCLEOTIDE SEQUENCE [LARGE SCALE GENOMIC DNA]</scope>
    <source>
        <strain evidence="3">CY1</strain>
    </source>
</reference>
<accession>A0A1V4HSH8</accession>
<dbReference type="STRING" id="1469647.BC351_00880"/>
<keyword evidence="1" id="KW-1133">Transmembrane helix</keyword>
<dbReference type="Proteomes" id="UP000190626">
    <property type="component" value="Unassembled WGS sequence"/>
</dbReference>
<evidence type="ECO:0000313" key="2">
    <source>
        <dbReference type="EMBL" id="OPH61826.1"/>
    </source>
</evidence>
<protein>
    <submittedName>
        <fullName evidence="2">Uncharacterized protein</fullName>
    </submittedName>
</protein>
<proteinExistence type="predicted"/>
<comment type="caution">
    <text evidence="2">The sequence shown here is derived from an EMBL/GenBank/DDBJ whole genome shotgun (WGS) entry which is preliminary data.</text>
</comment>
<organism evidence="2 3">
    <name type="scientific">Paenibacillus ferrarius</name>
    <dbReference type="NCBI Taxonomy" id="1469647"/>
    <lineage>
        <taxon>Bacteria</taxon>
        <taxon>Bacillati</taxon>
        <taxon>Bacillota</taxon>
        <taxon>Bacilli</taxon>
        <taxon>Bacillales</taxon>
        <taxon>Paenibacillaceae</taxon>
        <taxon>Paenibacillus</taxon>
    </lineage>
</organism>
<gene>
    <name evidence="2" type="ORF">BC351_00880</name>
</gene>
<keyword evidence="1" id="KW-0812">Transmembrane</keyword>
<name>A0A1V4HSH8_9BACL</name>
<evidence type="ECO:0000313" key="3">
    <source>
        <dbReference type="Proteomes" id="UP000190626"/>
    </source>
</evidence>